<organism evidence="3 4">
    <name type="scientific">Desmophyllum pertusum</name>
    <dbReference type="NCBI Taxonomy" id="174260"/>
    <lineage>
        <taxon>Eukaryota</taxon>
        <taxon>Metazoa</taxon>
        <taxon>Cnidaria</taxon>
        <taxon>Anthozoa</taxon>
        <taxon>Hexacorallia</taxon>
        <taxon>Scleractinia</taxon>
        <taxon>Caryophylliina</taxon>
        <taxon>Caryophylliidae</taxon>
        <taxon>Desmophyllum</taxon>
    </lineage>
</organism>
<name>A0A9W9ZBJ4_9CNID</name>
<feature type="domain" description="TRADD-like N-terminal" evidence="2">
    <location>
        <begin position="226"/>
        <end position="290"/>
    </location>
</feature>
<dbReference type="AlphaFoldDB" id="A0A9W9ZBJ4"/>
<keyword evidence="4" id="KW-1185">Reference proteome</keyword>
<dbReference type="InterPro" id="IPR049341">
    <property type="entry name" value="TRADD-like_N"/>
</dbReference>
<feature type="domain" description="TRADD-like N-terminal" evidence="2">
    <location>
        <begin position="527"/>
        <end position="592"/>
    </location>
</feature>
<dbReference type="GO" id="GO:0004535">
    <property type="term" value="F:poly(A)-specific ribonuclease activity"/>
    <property type="evidence" value="ECO:0007669"/>
    <property type="project" value="UniProtKB-EC"/>
</dbReference>
<evidence type="ECO:0000313" key="3">
    <source>
        <dbReference type="EMBL" id="KAJ7377974.1"/>
    </source>
</evidence>
<keyword evidence="3" id="KW-0378">Hydrolase</keyword>
<dbReference type="OrthoDB" id="5988257at2759"/>
<feature type="compositionally biased region" description="Basic and acidic residues" evidence="1">
    <location>
        <begin position="400"/>
        <end position="436"/>
    </location>
</feature>
<feature type="region of interest" description="Disordered" evidence="1">
    <location>
        <begin position="384"/>
        <end position="436"/>
    </location>
</feature>
<comment type="caution">
    <text evidence="3">The sequence shown here is derived from an EMBL/GenBank/DDBJ whole genome shotgun (WGS) entry which is preliminary data.</text>
</comment>
<evidence type="ECO:0000313" key="4">
    <source>
        <dbReference type="Proteomes" id="UP001163046"/>
    </source>
</evidence>
<sequence length="637" mass="72292">MEKQLKLLEVKKKRMRLKLEIELPQRRKYWEKAMQEQKEGRKGRFGTPQELSFRAGKHSTAGGKMDDTIYSMITVIISIRRKLAHHVDEFVELTSINSPVSRCFVISDGKWSTEAMLEESGIMEKLALIPDHAKTRGYPFRMGNHWYSSRNSSCHVQFKFLDLLVLPFDDCDFQQASGNIGPRFNDARVRLALYVLTAVKLVCNFRTIAGSLVAVGCTLALHSCSSLEEYIDIFNKVVLVASSKLVEISEGSLCFTVQADTPSALKELWDIYKNGTLQNRLQEFLVTEEIKQLASGEDIEVTVYMDEQEYKQAYLDLMLLENQVPDVNEEEQPEGRCRRNSDSFLCLKPNEDEVALMKLKHAENKWNIERQILEEEVMKLKKETAEAGNKSALGTEGLENVERPRERRRRNSDSDLYCKTRDDEIGESEKESEISPGEEAKYLDFEKLAFVQNYLQNIHETHSMTTETSDSGIRTLGEPSNIEMQDITSQAVALASSVGNKLIGVLNIKTVFKVVAVVSISEILSRWSTFDQLVTAFNSCVLPAGTSLVQLTEGCVCLTVRAETLSALTTLWNLYQDGTLEIRLYNFFVTDEIKELAGGEEVEVNVTIEEQEYEKAFRELINEAQGNSFCYTSFSIS</sequence>
<protein>
    <submittedName>
        <fullName evidence="3">CCR4-NOT transcription complex subunit 6-like</fullName>
        <ecNumber evidence="3">3.1.13.4</ecNumber>
    </submittedName>
</protein>
<dbReference type="EMBL" id="MU826370">
    <property type="protein sequence ID" value="KAJ7377974.1"/>
    <property type="molecule type" value="Genomic_DNA"/>
</dbReference>
<accession>A0A9W9ZBJ4</accession>
<dbReference type="Proteomes" id="UP001163046">
    <property type="component" value="Unassembled WGS sequence"/>
</dbReference>
<proteinExistence type="predicted"/>
<reference evidence="3" key="1">
    <citation type="submission" date="2023-01" db="EMBL/GenBank/DDBJ databases">
        <title>Genome assembly of the deep-sea coral Lophelia pertusa.</title>
        <authorList>
            <person name="Herrera S."/>
            <person name="Cordes E."/>
        </authorList>
    </citation>
    <scope>NUCLEOTIDE SEQUENCE</scope>
    <source>
        <strain evidence="3">USNM1676648</strain>
        <tissue evidence="3">Polyp</tissue>
    </source>
</reference>
<evidence type="ECO:0000259" key="2">
    <source>
        <dbReference type="Pfam" id="PF20694"/>
    </source>
</evidence>
<dbReference type="EC" id="3.1.13.4" evidence="3"/>
<gene>
    <name evidence="3" type="primary">CNOT6L_4</name>
    <name evidence="3" type="ORF">OS493_025290</name>
</gene>
<evidence type="ECO:0000256" key="1">
    <source>
        <dbReference type="SAM" id="MobiDB-lite"/>
    </source>
</evidence>
<dbReference type="Pfam" id="PF20694">
    <property type="entry name" value="TRADD-like_N"/>
    <property type="match status" value="2"/>
</dbReference>